<gene>
    <name evidence="4" type="ORF">COB11_03380</name>
</gene>
<keyword evidence="2" id="KW-0418">Kinase</keyword>
<evidence type="ECO:0000256" key="2">
    <source>
        <dbReference type="ARBA" id="ARBA00022777"/>
    </source>
</evidence>
<proteinExistence type="predicted"/>
<dbReference type="CDD" id="cd01172">
    <property type="entry name" value="RfaE_like"/>
    <property type="match status" value="1"/>
</dbReference>
<dbReference type="Pfam" id="PF00294">
    <property type="entry name" value="PfkB"/>
    <property type="match status" value="1"/>
</dbReference>
<evidence type="ECO:0000313" key="4">
    <source>
        <dbReference type="EMBL" id="PCI94783.1"/>
    </source>
</evidence>
<dbReference type="GO" id="GO:0033785">
    <property type="term" value="F:heptose 7-phosphate kinase activity"/>
    <property type="evidence" value="ECO:0007669"/>
    <property type="project" value="TreeGrafter"/>
</dbReference>
<keyword evidence="1" id="KW-0808">Transferase</keyword>
<dbReference type="InterPro" id="IPR011913">
    <property type="entry name" value="RfaE_dom_I"/>
</dbReference>
<dbReference type="GO" id="GO:0016773">
    <property type="term" value="F:phosphotransferase activity, alcohol group as acceptor"/>
    <property type="evidence" value="ECO:0007669"/>
    <property type="project" value="InterPro"/>
</dbReference>
<dbReference type="Proteomes" id="UP000217838">
    <property type="component" value="Unassembled WGS sequence"/>
</dbReference>
<dbReference type="AlphaFoldDB" id="A0A2A4YIY1"/>
<comment type="caution">
    <text evidence="4">The sequence shown here is derived from an EMBL/GenBank/DDBJ whole genome shotgun (WGS) entry which is preliminary data.</text>
</comment>
<dbReference type="SUPFAM" id="SSF53613">
    <property type="entry name" value="Ribokinase-like"/>
    <property type="match status" value="1"/>
</dbReference>
<reference evidence="5" key="1">
    <citation type="submission" date="2017-08" db="EMBL/GenBank/DDBJ databases">
        <title>A dynamic microbial community with high functional redundancy inhabits the cold, oxic subseafloor aquifer.</title>
        <authorList>
            <person name="Tully B.J."/>
            <person name="Wheat C.G."/>
            <person name="Glazer B.T."/>
            <person name="Huber J.A."/>
        </authorList>
    </citation>
    <scope>NUCLEOTIDE SEQUENCE [LARGE SCALE GENOMIC DNA]</scope>
</reference>
<protein>
    <submittedName>
        <fullName evidence="4">HldE protein</fullName>
    </submittedName>
</protein>
<dbReference type="GO" id="GO:0005829">
    <property type="term" value="C:cytosol"/>
    <property type="evidence" value="ECO:0007669"/>
    <property type="project" value="TreeGrafter"/>
</dbReference>
<organism evidence="4 5">
    <name type="scientific">Aerophobetes bacterium</name>
    <dbReference type="NCBI Taxonomy" id="2030807"/>
    <lineage>
        <taxon>Bacteria</taxon>
        <taxon>Candidatus Aerophobota</taxon>
    </lineage>
</organism>
<name>A0A2A4YIY1_UNCAE</name>
<feature type="domain" description="Carbohydrate kinase PfkB" evidence="3">
    <location>
        <begin position="16"/>
        <end position="308"/>
    </location>
</feature>
<sequence length="451" mass="49848">MVELIGSFKALRKVHVFVIGDFVLDVYIKGSVSRISPEAPVAVLHAKEQFQRPGMAGNVALNLVSLGAEVSVCGRIGSDPFGKNLIKSLEEDAINTSAMVAQRGYATPAKNRMIANSQQLLRVDFETITSLSKTLEKRLIEGLDACLASVDVVAISDYKKGFLTKNLTRAVINAARAKKIPVIVDPKGDDFSKYERATLIKPNVSEAYYASKFDRDKSLDKVCEVLLKDSKADYILVTRSEEGMSLFNKDFKREDFTVKSREVKDVTGAGDTVLAMMTMGMGNNLSPDVCVSLANLAASIAIQKVGCVRVTLSQIAEKLLHFDALNKIFSEDHFFALKQVLKGRTFTVLSLDDGQEMTTHLFHTIRSLHDNAGEDHRLIVYLKDCKSSSILISLLSSLREVDFILHCSSSLSKLFFEISPKAIYHMKEDSLKKIKDPTVLLDELSLLSKVK</sequence>
<evidence type="ECO:0000313" key="5">
    <source>
        <dbReference type="Proteomes" id="UP000217838"/>
    </source>
</evidence>
<dbReference type="InterPro" id="IPR029056">
    <property type="entry name" value="Ribokinase-like"/>
</dbReference>
<dbReference type="PANTHER" id="PTHR46969">
    <property type="entry name" value="BIFUNCTIONAL PROTEIN HLDE"/>
    <property type="match status" value="1"/>
</dbReference>
<dbReference type="Gene3D" id="3.40.1190.20">
    <property type="match status" value="1"/>
</dbReference>
<dbReference type="PANTHER" id="PTHR46969:SF1">
    <property type="entry name" value="BIFUNCTIONAL PROTEIN HLDE"/>
    <property type="match status" value="1"/>
</dbReference>
<evidence type="ECO:0000256" key="1">
    <source>
        <dbReference type="ARBA" id="ARBA00022679"/>
    </source>
</evidence>
<evidence type="ECO:0000259" key="3">
    <source>
        <dbReference type="Pfam" id="PF00294"/>
    </source>
</evidence>
<dbReference type="EMBL" id="NVUU01000033">
    <property type="protein sequence ID" value="PCI94783.1"/>
    <property type="molecule type" value="Genomic_DNA"/>
</dbReference>
<dbReference type="GO" id="GO:0033786">
    <property type="term" value="F:heptose-1-phosphate adenylyltransferase activity"/>
    <property type="evidence" value="ECO:0007669"/>
    <property type="project" value="TreeGrafter"/>
</dbReference>
<accession>A0A2A4YIY1</accession>
<dbReference type="InterPro" id="IPR011611">
    <property type="entry name" value="PfkB_dom"/>
</dbReference>